<organism evidence="9 10">
    <name type="scientific">Zophobas morio</name>
    <dbReference type="NCBI Taxonomy" id="2755281"/>
    <lineage>
        <taxon>Eukaryota</taxon>
        <taxon>Metazoa</taxon>
        <taxon>Ecdysozoa</taxon>
        <taxon>Arthropoda</taxon>
        <taxon>Hexapoda</taxon>
        <taxon>Insecta</taxon>
        <taxon>Pterygota</taxon>
        <taxon>Neoptera</taxon>
        <taxon>Endopterygota</taxon>
        <taxon>Coleoptera</taxon>
        <taxon>Polyphaga</taxon>
        <taxon>Cucujiformia</taxon>
        <taxon>Tenebrionidae</taxon>
        <taxon>Zophobas</taxon>
    </lineage>
</organism>
<keyword evidence="3" id="KW-0547">Nucleotide-binding</keyword>
<dbReference type="InterPro" id="IPR013750">
    <property type="entry name" value="GHMP_kinase_C_dom"/>
</dbReference>
<dbReference type="PROSITE" id="PS00106">
    <property type="entry name" value="GALACTOKINASE"/>
    <property type="match status" value="1"/>
</dbReference>
<dbReference type="PANTHER" id="PTHR10457">
    <property type="entry name" value="MEVALONATE KINASE/GALACTOKINASE"/>
    <property type="match status" value="1"/>
</dbReference>
<proteinExistence type="inferred from homology"/>
<feature type="domain" description="GHMP kinase C-terminal" evidence="7">
    <location>
        <begin position="358"/>
        <end position="431"/>
    </location>
</feature>
<evidence type="ECO:0008006" key="11">
    <source>
        <dbReference type="Google" id="ProtNLM"/>
    </source>
</evidence>
<dbReference type="PRINTS" id="PR00959">
    <property type="entry name" value="MEVGALKINASE"/>
</dbReference>
<dbReference type="InterPro" id="IPR006204">
    <property type="entry name" value="GHMP_kinase_N_dom"/>
</dbReference>
<dbReference type="Pfam" id="PF00288">
    <property type="entry name" value="GHMP_kinases_N"/>
    <property type="match status" value="1"/>
</dbReference>
<dbReference type="PANTHER" id="PTHR10457:SF7">
    <property type="entry name" value="GALACTOKINASE-RELATED"/>
    <property type="match status" value="1"/>
</dbReference>
<dbReference type="AlphaFoldDB" id="A0AA38HTW5"/>
<dbReference type="Gene3D" id="1.20.1440.340">
    <property type="match status" value="1"/>
</dbReference>
<dbReference type="InterPro" id="IPR019539">
    <property type="entry name" value="GalKase_N"/>
</dbReference>
<accession>A0AA38HTW5</accession>
<evidence type="ECO:0000256" key="3">
    <source>
        <dbReference type="ARBA" id="ARBA00022741"/>
    </source>
</evidence>
<dbReference type="PROSITE" id="PS00627">
    <property type="entry name" value="GHMP_KINASES_ATP"/>
    <property type="match status" value="1"/>
</dbReference>
<gene>
    <name evidence="9" type="ORF">Zmor_026422</name>
</gene>
<dbReference type="InterPro" id="IPR020568">
    <property type="entry name" value="Ribosomal_Su5_D2-typ_SF"/>
</dbReference>
<name>A0AA38HTW5_9CUCU</name>
<dbReference type="GO" id="GO:0004335">
    <property type="term" value="F:galactokinase activity"/>
    <property type="evidence" value="ECO:0007669"/>
    <property type="project" value="InterPro"/>
</dbReference>
<dbReference type="FunFam" id="1.20.1440.340:FF:000001">
    <property type="entry name" value="N-acetylgalactosamine kinase isoform 2"/>
    <property type="match status" value="1"/>
</dbReference>
<dbReference type="InterPro" id="IPR036554">
    <property type="entry name" value="GHMP_kinase_C_sf"/>
</dbReference>
<evidence type="ECO:0000256" key="2">
    <source>
        <dbReference type="ARBA" id="ARBA00022679"/>
    </source>
</evidence>
<evidence type="ECO:0000259" key="8">
    <source>
        <dbReference type="Pfam" id="PF10509"/>
    </source>
</evidence>
<dbReference type="GO" id="GO:0006012">
    <property type="term" value="P:galactose metabolic process"/>
    <property type="evidence" value="ECO:0007669"/>
    <property type="project" value="InterPro"/>
</dbReference>
<dbReference type="InterPro" id="IPR000705">
    <property type="entry name" value="Galactokinase"/>
</dbReference>
<keyword evidence="5" id="KW-0067">ATP-binding</keyword>
<evidence type="ECO:0000256" key="5">
    <source>
        <dbReference type="ARBA" id="ARBA00022840"/>
    </source>
</evidence>
<keyword evidence="10" id="KW-1185">Reference proteome</keyword>
<dbReference type="Gene3D" id="3.30.230.10">
    <property type="match status" value="1"/>
</dbReference>
<dbReference type="Proteomes" id="UP001168821">
    <property type="component" value="Unassembled WGS sequence"/>
</dbReference>
<evidence type="ECO:0000256" key="1">
    <source>
        <dbReference type="ARBA" id="ARBA00006566"/>
    </source>
</evidence>
<dbReference type="Gene3D" id="3.30.70.3170">
    <property type="match status" value="1"/>
</dbReference>
<sequence length="463" mass="51455">MSNKDAANVPIREFPPDDRFQQLADEFAAHYKKNPDFYVRVPGRVNLIGEHVDYCGYGVCPMALEQDIRLAVGVGNENTLRLHNVKRNYADYECDLRNFSISIGDGAPKWHQYFLCGIKGIFDILPKDLDFKGMNVVVSGKVPQSAGLSSSSALVSAAALATAHINNFPMSKEKIANLCAECERYIGTQGGGMDQAIAFLATEGCAKLIEFNPLRSTNITLPSGAVFVIAHSLAKLNKAATADFNCRVVECRLAGQIIAKKQGLKWSDIKKLGDLQQALAVDLSKMITIVEETLHEEPYTKEEVVRELETTSDHLNDISLTQNTRHIQTFKLKQRALHVFREAHRVEMFHAICSKPADKNSLPTLGRLMTESHESLRDFYECSHPQLDELVELSRDLTFGARLTGAGWGGCMVALVPQENVDNYMKMLKDKFYVKHQPQDITSVLFATSPKAGACIFVKDVNN</sequence>
<keyword evidence="2" id="KW-0808">Transferase</keyword>
<dbReference type="SUPFAM" id="SSF55060">
    <property type="entry name" value="GHMP Kinase, C-terminal domain"/>
    <property type="match status" value="1"/>
</dbReference>
<dbReference type="GO" id="GO:0005524">
    <property type="term" value="F:ATP binding"/>
    <property type="evidence" value="ECO:0007669"/>
    <property type="project" value="UniProtKB-KW"/>
</dbReference>
<dbReference type="Pfam" id="PF10509">
    <property type="entry name" value="GalKase_gal_bdg"/>
    <property type="match status" value="1"/>
</dbReference>
<evidence type="ECO:0000313" key="10">
    <source>
        <dbReference type="Proteomes" id="UP001168821"/>
    </source>
</evidence>
<evidence type="ECO:0000313" key="9">
    <source>
        <dbReference type="EMBL" id="KAJ3643728.1"/>
    </source>
</evidence>
<evidence type="ECO:0000256" key="4">
    <source>
        <dbReference type="ARBA" id="ARBA00022777"/>
    </source>
</evidence>
<evidence type="ECO:0000259" key="7">
    <source>
        <dbReference type="Pfam" id="PF08544"/>
    </source>
</evidence>
<dbReference type="GO" id="GO:0005829">
    <property type="term" value="C:cytosol"/>
    <property type="evidence" value="ECO:0007669"/>
    <property type="project" value="TreeGrafter"/>
</dbReference>
<reference evidence="9" key="1">
    <citation type="journal article" date="2023" name="G3 (Bethesda)">
        <title>Whole genome assemblies of Zophobas morio and Tenebrio molitor.</title>
        <authorList>
            <person name="Kaur S."/>
            <person name="Stinson S.A."/>
            <person name="diCenzo G.C."/>
        </authorList>
    </citation>
    <scope>NUCLEOTIDE SEQUENCE</scope>
    <source>
        <strain evidence="9">QUZm001</strain>
    </source>
</reference>
<dbReference type="PRINTS" id="PR00473">
    <property type="entry name" value="GALCTOKINASE"/>
</dbReference>
<feature type="domain" description="GHMP kinase N-terminal" evidence="6">
    <location>
        <begin position="119"/>
        <end position="200"/>
    </location>
</feature>
<protein>
    <recommendedName>
        <fullName evidence="11">N-acetylgalactosamine kinase</fullName>
    </recommendedName>
</protein>
<comment type="caution">
    <text evidence="9">The sequence shown here is derived from an EMBL/GenBank/DDBJ whole genome shotgun (WGS) entry which is preliminary data.</text>
</comment>
<dbReference type="InterPro" id="IPR014721">
    <property type="entry name" value="Ribsml_uS5_D2-typ_fold_subgr"/>
</dbReference>
<dbReference type="NCBIfam" id="TIGR00131">
    <property type="entry name" value="gal_kin"/>
    <property type="match status" value="1"/>
</dbReference>
<dbReference type="InterPro" id="IPR019741">
    <property type="entry name" value="Galactokinase_CS"/>
</dbReference>
<dbReference type="EMBL" id="JALNTZ010000008">
    <property type="protein sequence ID" value="KAJ3643728.1"/>
    <property type="molecule type" value="Genomic_DNA"/>
</dbReference>
<keyword evidence="4" id="KW-0418">Kinase</keyword>
<dbReference type="PIRSF" id="PIRSF000530">
    <property type="entry name" value="Galactokinase"/>
    <property type="match status" value="1"/>
</dbReference>
<feature type="domain" description="Galactokinase N-terminal" evidence="8">
    <location>
        <begin position="26"/>
        <end position="73"/>
    </location>
</feature>
<comment type="similarity">
    <text evidence="1">Belongs to the GHMP kinase family. GalK subfamily.</text>
</comment>
<dbReference type="Pfam" id="PF08544">
    <property type="entry name" value="GHMP_kinases_C"/>
    <property type="match status" value="1"/>
</dbReference>
<evidence type="ECO:0000259" key="6">
    <source>
        <dbReference type="Pfam" id="PF00288"/>
    </source>
</evidence>
<dbReference type="InterPro" id="IPR006203">
    <property type="entry name" value="GHMP_knse_ATP-bd_CS"/>
</dbReference>
<dbReference type="SUPFAM" id="SSF54211">
    <property type="entry name" value="Ribosomal protein S5 domain 2-like"/>
    <property type="match status" value="1"/>
</dbReference>
<dbReference type="InterPro" id="IPR006206">
    <property type="entry name" value="Mevalonate/galactokinase"/>
</dbReference>